<keyword evidence="1" id="KW-0175">Coiled coil</keyword>
<evidence type="ECO:0000256" key="2">
    <source>
        <dbReference type="SAM" id="MobiDB-lite"/>
    </source>
</evidence>
<evidence type="ECO:0000313" key="4">
    <source>
        <dbReference type="EMBL" id="CAG8389087.1"/>
    </source>
</evidence>
<feature type="region of interest" description="Disordered" evidence="2">
    <location>
        <begin position="115"/>
        <end position="135"/>
    </location>
</feature>
<feature type="region of interest" description="Disordered" evidence="2">
    <location>
        <begin position="141"/>
        <end position="160"/>
    </location>
</feature>
<protein>
    <recommendedName>
        <fullName evidence="3">R3H-associated N-terminal domain-containing protein</fullName>
    </recommendedName>
</protein>
<dbReference type="OrthoDB" id="10256743at2759"/>
<dbReference type="SUPFAM" id="SSF82708">
    <property type="entry name" value="R3H domain"/>
    <property type="match status" value="1"/>
</dbReference>
<organism evidence="4 5">
    <name type="scientific">Penicillium salamii</name>
    <dbReference type="NCBI Taxonomy" id="1612424"/>
    <lineage>
        <taxon>Eukaryota</taxon>
        <taxon>Fungi</taxon>
        <taxon>Dikarya</taxon>
        <taxon>Ascomycota</taxon>
        <taxon>Pezizomycotina</taxon>
        <taxon>Eurotiomycetes</taxon>
        <taxon>Eurotiomycetidae</taxon>
        <taxon>Eurotiales</taxon>
        <taxon>Aspergillaceae</taxon>
        <taxon>Penicillium</taxon>
    </lineage>
</organism>
<reference evidence="4" key="1">
    <citation type="submission" date="2021-07" db="EMBL/GenBank/DDBJ databases">
        <authorList>
            <person name="Branca A.L. A."/>
        </authorList>
    </citation>
    <scope>NUCLEOTIDE SEQUENCE</scope>
</reference>
<evidence type="ECO:0000259" key="3">
    <source>
        <dbReference type="Pfam" id="PF13902"/>
    </source>
</evidence>
<gene>
    <name evidence="4" type="ORF">PSALAMII_LOCUS6859</name>
</gene>
<accession>A0A9W4NL19</accession>
<proteinExistence type="predicted"/>
<evidence type="ECO:0000256" key="1">
    <source>
        <dbReference type="SAM" id="Coils"/>
    </source>
</evidence>
<dbReference type="Pfam" id="PF13902">
    <property type="entry name" value="R3H-assoc"/>
    <property type="match status" value="1"/>
</dbReference>
<dbReference type="PANTHER" id="PTHR32019:SF2">
    <property type="entry name" value="R3H DOMAIN-CONTAINING PROTEIN 4"/>
    <property type="match status" value="1"/>
</dbReference>
<dbReference type="GO" id="GO:0003676">
    <property type="term" value="F:nucleic acid binding"/>
    <property type="evidence" value="ECO:0007669"/>
    <property type="project" value="InterPro"/>
</dbReference>
<feature type="domain" description="R3H-associated N-terminal" evidence="3">
    <location>
        <begin position="170"/>
        <end position="264"/>
    </location>
</feature>
<dbReference type="InterPro" id="IPR039629">
    <property type="entry name" value="R3HDM4"/>
</dbReference>
<dbReference type="AlphaFoldDB" id="A0A9W4NL19"/>
<dbReference type="PANTHER" id="PTHR32019">
    <property type="entry name" value="R3H DOMAIN-CONTAINING PROTEIN 4"/>
    <property type="match status" value="1"/>
</dbReference>
<dbReference type="EMBL" id="CAJVPA010000194">
    <property type="protein sequence ID" value="CAG8389087.1"/>
    <property type="molecule type" value="Genomic_DNA"/>
</dbReference>
<sequence length="432" mass="48744">MVLALLDHLFGLPCLFDQFPVLASPIRKPGLGHQRVPIISEPVVPCIIEDPLSPDVPVLILSLSPLLASTHSYILPYIMAIHPRLRAEGAHLSPQQARAISAWSEQHAAASLQEMTLSDSAEPSSPTPTRSGLRGTTVSLSIPLEDEPAKAPEPRPPTVSFRRRAPLRESKTREILLKGKDGSRRRQRWENDRLLHNPWAEPPSSKDWDVTPTHTRHNPMPYYLAPLWDVHYAHIKDQQLSVKAAERANEKHQVPKELRSKLKHARAARGMLQDLEEEVRLFIRKWNEKELLLEQEGLQDAPEHSASDDSEDEIVFVGRNGQMHDAPERKERLRLLHAEISSHSERDGEKMVLETMNDDRAAGFGRWLVHSIASYYGLHTWTVTMDDRREAYVGFRPPLPGSQAGLVSHSACQTEALIKPGEELPRPLYAQV</sequence>
<dbReference type="Proteomes" id="UP001152646">
    <property type="component" value="Unassembled WGS sequence"/>
</dbReference>
<dbReference type="CDD" id="cd02325">
    <property type="entry name" value="R3H"/>
    <property type="match status" value="1"/>
</dbReference>
<dbReference type="InterPro" id="IPR036867">
    <property type="entry name" value="R3H_dom_sf"/>
</dbReference>
<feature type="coiled-coil region" evidence="1">
    <location>
        <begin position="258"/>
        <end position="285"/>
    </location>
</feature>
<evidence type="ECO:0000313" key="5">
    <source>
        <dbReference type="Proteomes" id="UP001152646"/>
    </source>
</evidence>
<name>A0A9W4NL19_9EURO</name>
<comment type="caution">
    <text evidence="4">The sequence shown here is derived from an EMBL/GenBank/DDBJ whole genome shotgun (WGS) entry which is preliminary data.</text>
</comment>
<dbReference type="InterPro" id="IPR025952">
    <property type="entry name" value="R3H-assoc_dom"/>
</dbReference>